<feature type="region of interest" description="Disordered" evidence="1">
    <location>
        <begin position="23"/>
        <end position="43"/>
    </location>
</feature>
<dbReference type="EMBL" id="VSRR010008989">
    <property type="protein sequence ID" value="MPC49614.1"/>
    <property type="molecule type" value="Genomic_DNA"/>
</dbReference>
<evidence type="ECO:0000313" key="3">
    <source>
        <dbReference type="Proteomes" id="UP000324222"/>
    </source>
</evidence>
<comment type="caution">
    <text evidence="2">The sequence shown here is derived from an EMBL/GenBank/DDBJ whole genome shotgun (WGS) entry which is preliminary data.</text>
</comment>
<keyword evidence="3" id="KW-1185">Reference proteome</keyword>
<evidence type="ECO:0000256" key="1">
    <source>
        <dbReference type="SAM" id="MobiDB-lite"/>
    </source>
</evidence>
<protein>
    <submittedName>
        <fullName evidence="2">Uncharacterized protein</fullName>
    </submittedName>
</protein>
<name>A0A5B7FZI8_PORTR</name>
<evidence type="ECO:0000313" key="2">
    <source>
        <dbReference type="EMBL" id="MPC49614.1"/>
    </source>
</evidence>
<reference evidence="2 3" key="1">
    <citation type="submission" date="2019-05" db="EMBL/GenBank/DDBJ databases">
        <title>Another draft genome of Portunus trituberculatus and its Hox gene families provides insights of decapod evolution.</title>
        <authorList>
            <person name="Jeong J.-H."/>
            <person name="Song I."/>
            <person name="Kim S."/>
            <person name="Choi T."/>
            <person name="Kim D."/>
            <person name="Ryu S."/>
            <person name="Kim W."/>
        </authorList>
    </citation>
    <scope>NUCLEOTIDE SEQUENCE [LARGE SCALE GENOMIC DNA]</scope>
    <source>
        <tissue evidence="2">Muscle</tissue>
    </source>
</reference>
<accession>A0A5B7FZI8</accession>
<organism evidence="2 3">
    <name type="scientific">Portunus trituberculatus</name>
    <name type="common">Swimming crab</name>
    <name type="synonym">Neptunus trituberculatus</name>
    <dbReference type="NCBI Taxonomy" id="210409"/>
    <lineage>
        <taxon>Eukaryota</taxon>
        <taxon>Metazoa</taxon>
        <taxon>Ecdysozoa</taxon>
        <taxon>Arthropoda</taxon>
        <taxon>Crustacea</taxon>
        <taxon>Multicrustacea</taxon>
        <taxon>Malacostraca</taxon>
        <taxon>Eumalacostraca</taxon>
        <taxon>Eucarida</taxon>
        <taxon>Decapoda</taxon>
        <taxon>Pleocyemata</taxon>
        <taxon>Brachyura</taxon>
        <taxon>Eubrachyura</taxon>
        <taxon>Portunoidea</taxon>
        <taxon>Portunidae</taxon>
        <taxon>Portuninae</taxon>
        <taxon>Portunus</taxon>
    </lineage>
</organism>
<proteinExistence type="predicted"/>
<sequence length="43" mass="4613">MGQEYGPNNPVVSSMTVFPKRTSSLGLAFSPPPTKPAPPRRSK</sequence>
<dbReference type="Proteomes" id="UP000324222">
    <property type="component" value="Unassembled WGS sequence"/>
</dbReference>
<dbReference type="AlphaFoldDB" id="A0A5B7FZI8"/>
<gene>
    <name evidence="2" type="ORF">E2C01_043422</name>
</gene>